<dbReference type="EMBL" id="JANPWB010000007">
    <property type="protein sequence ID" value="KAJ1168662.1"/>
    <property type="molecule type" value="Genomic_DNA"/>
</dbReference>
<reference evidence="1" key="1">
    <citation type="journal article" date="2022" name="bioRxiv">
        <title>Sequencing and chromosome-scale assembly of the giantPleurodeles waltlgenome.</title>
        <authorList>
            <person name="Brown T."/>
            <person name="Elewa A."/>
            <person name="Iarovenko S."/>
            <person name="Subramanian E."/>
            <person name="Araus A.J."/>
            <person name="Petzold A."/>
            <person name="Susuki M."/>
            <person name="Suzuki K.-i.T."/>
            <person name="Hayashi T."/>
            <person name="Toyoda A."/>
            <person name="Oliveira C."/>
            <person name="Osipova E."/>
            <person name="Leigh N.D."/>
            <person name="Simon A."/>
            <person name="Yun M.H."/>
        </authorList>
    </citation>
    <scope>NUCLEOTIDE SEQUENCE</scope>
    <source>
        <strain evidence="1">20211129_DDA</strain>
        <tissue evidence="1">Liver</tissue>
    </source>
</reference>
<keyword evidence="2" id="KW-1185">Reference proteome</keyword>
<proteinExistence type="predicted"/>
<evidence type="ECO:0000313" key="1">
    <source>
        <dbReference type="EMBL" id="KAJ1168662.1"/>
    </source>
</evidence>
<accession>A0AAV7SXQ0</accession>
<gene>
    <name evidence="1" type="ORF">NDU88_000580</name>
</gene>
<organism evidence="1 2">
    <name type="scientific">Pleurodeles waltl</name>
    <name type="common">Iberian ribbed newt</name>
    <dbReference type="NCBI Taxonomy" id="8319"/>
    <lineage>
        <taxon>Eukaryota</taxon>
        <taxon>Metazoa</taxon>
        <taxon>Chordata</taxon>
        <taxon>Craniata</taxon>
        <taxon>Vertebrata</taxon>
        <taxon>Euteleostomi</taxon>
        <taxon>Amphibia</taxon>
        <taxon>Batrachia</taxon>
        <taxon>Caudata</taxon>
        <taxon>Salamandroidea</taxon>
        <taxon>Salamandridae</taxon>
        <taxon>Pleurodelinae</taxon>
        <taxon>Pleurodeles</taxon>
    </lineage>
</organism>
<protein>
    <submittedName>
        <fullName evidence="1">Uncharacterized protein</fullName>
    </submittedName>
</protein>
<name>A0AAV7SXQ0_PLEWA</name>
<dbReference type="Proteomes" id="UP001066276">
    <property type="component" value="Chromosome 4_1"/>
</dbReference>
<dbReference type="AlphaFoldDB" id="A0AAV7SXQ0"/>
<comment type="caution">
    <text evidence="1">The sequence shown here is derived from an EMBL/GenBank/DDBJ whole genome shotgun (WGS) entry which is preliminary data.</text>
</comment>
<sequence length="150" mass="16796">MMRAGLRKRHALGREHARIIKLLLPDACLDSCLLRIIRAPSATRCAVIPDACFDLCTRRVTRAPIETYWTCILDESDWSFFNECEVAWAKEKLASNLKAAIRTRGGGPEVHEELTSLEEQVVLDIPAEFVAGVEGHNSAAYEDQRDTQGK</sequence>
<evidence type="ECO:0000313" key="2">
    <source>
        <dbReference type="Proteomes" id="UP001066276"/>
    </source>
</evidence>